<dbReference type="PANTHER" id="PTHR14042">
    <property type="entry name" value="DOPEY-RELATED"/>
    <property type="match status" value="1"/>
</dbReference>
<evidence type="ECO:0000259" key="4">
    <source>
        <dbReference type="Pfam" id="PF04118"/>
    </source>
</evidence>
<organism evidence="5 6">
    <name type="scientific">Albula glossodonta</name>
    <name type="common">roundjaw bonefish</name>
    <dbReference type="NCBI Taxonomy" id="121402"/>
    <lineage>
        <taxon>Eukaryota</taxon>
        <taxon>Metazoa</taxon>
        <taxon>Chordata</taxon>
        <taxon>Craniata</taxon>
        <taxon>Vertebrata</taxon>
        <taxon>Euteleostomi</taxon>
        <taxon>Actinopterygii</taxon>
        <taxon>Neopterygii</taxon>
        <taxon>Teleostei</taxon>
        <taxon>Albuliformes</taxon>
        <taxon>Albulidae</taxon>
        <taxon>Albula</taxon>
    </lineage>
</organism>
<dbReference type="OrthoDB" id="297643at2759"/>
<evidence type="ECO:0000313" key="5">
    <source>
        <dbReference type="EMBL" id="KAG9333415.1"/>
    </source>
</evidence>
<reference evidence="5" key="1">
    <citation type="thesis" date="2021" institute="BYU ScholarsArchive" country="Provo, UT, USA">
        <title>Applications of and Algorithms for Genome Assembly and Genomic Analyses with an Emphasis on Marine Teleosts.</title>
        <authorList>
            <person name="Pickett B.D."/>
        </authorList>
    </citation>
    <scope>NUCLEOTIDE SEQUENCE</scope>
    <source>
        <strain evidence="5">HI-2016</strain>
    </source>
</reference>
<dbReference type="GO" id="GO:0006895">
    <property type="term" value="P:Golgi to endosome transport"/>
    <property type="evidence" value="ECO:0007669"/>
    <property type="project" value="InterPro"/>
</dbReference>
<dbReference type="Pfam" id="PF04118">
    <property type="entry name" value="Dopey_N"/>
    <property type="match status" value="1"/>
</dbReference>
<dbReference type="PANTHER" id="PTHR14042:SF23">
    <property type="entry name" value="PROTEIN DOPEY-2"/>
    <property type="match status" value="1"/>
</dbReference>
<dbReference type="InterPro" id="IPR007249">
    <property type="entry name" value="DOP1_N"/>
</dbReference>
<dbReference type="GO" id="GO:0005768">
    <property type="term" value="C:endosome"/>
    <property type="evidence" value="ECO:0007669"/>
    <property type="project" value="TreeGrafter"/>
</dbReference>
<keyword evidence="1" id="KW-0813">Transport</keyword>
<comment type="similarity">
    <text evidence="3">Belongs to the DOP1 family.</text>
</comment>
<evidence type="ECO:0000313" key="6">
    <source>
        <dbReference type="Proteomes" id="UP000824540"/>
    </source>
</evidence>
<feature type="non-terminal residue" evidence="5">
    <location>
        <position position="431"/>
    </location>
</feature>
<dbReference type="GO" id="GO:0005829">
    <property type="term" value="C:cytosol"/>
    <property type="evidence" value="ECO:0007669"/>
    <property type="project" value="GOC"/>
</dbReference>
<evidence type="ECO:0000256" key="2">
    <source>
        <dbReference type="ARBA" id="ARBA00022927"/>
    </source>
</evidence>
<evidence type="ECO:0000256" key="3">
    <source>
        <dbReference type="ARBA" id="ARBA00046326"/>
    </source>
</evidence>
<dbReference type="AlphaFoldDB" id="A0A8T2MZ40"/>
<comment type="caution">
    <text evidence="5">The sequence shown here is derived from an EMBL/GenBank/DDBJ whole genome shotgun (WGS) entry which is preliminary data.</text>
</comment>
<dbReference type="GO" id="GO:0015031">
    <property type="term" value="P:protein transport"/>
    <property type="evidence" value="ECO:0007669"/>
    <property type="project" value="UniProtKB-KW"/>
</dbReference>
<feature type="domain" description="DOP1 N-terminal" evidence="4">
    <location>
        <begin position="29"/>
        <end position="314"/>
    </location>
</feature>
<evidence type="ECO:0000256" key="1">
    <source>
        <dbReference type="ARBA" id="ARBA00022448"/>
    </source>
</evidence>
<protein>
    <recommendedName>
        <fullName evidence="4">DOP1 N-terminal domain-containing protein</fullName>
    </recommendedName>
</protein>
<sequence>MTSLNGSVTLWKATRTTLRTPSAVATAEAVIEKALRNFESSSEWADLIPSLGKLTKALQSDLRYSLLPKRLIICKRLAQCLHPALPSGVHLKALETYEVIFKIIGTKWLAKDLFIYSSGLFPLLAHAAMSVRPVLLKLYERYFLPLQRALLPSLQAFVMGLLPGLEEGLEVYDRTDALMVKLSLLVGQQLLYGALWSCMLINPLVRLPASSFIVSHFDRMGSGPEQRYMLGTNHPLVMKALYLSLQDSNVLVQRNMLEILLFFFPLSTCLDPADGSIPMTRDDVVTIMSAASLTLLRRDLSLNRRIYAWLLGTDFKGGMVAADPSISTSLERVQVAGELMLEVVRSLHRQCRMQGQSSSITGEQYLWDYISQHFETCLSTKACAVLPDSGGDSGVPSIPEHTNMSAMPTPAPSSISELSTLIGFLLDVFPL</sequence>
<dbReference type="GO" id="GO:0005802">
    <property type="term" value="C:trans-Golgi network"/>
    <property type="evidence" value="ECO:0007669"/>
    <property type="project" value="TreeGrafter"/>
</dbReference>
<accession>A0A8T2MZ40</accession>
<dbReference type="InterPro" id="IPR040314">
    <property type="entry name" value="DOP1"/>
</dbReference>
<keyword evidence="2" id="KW-0653">Protein transport</keyword>
<proteinExistence type="inferred from homology"/>
<dbReference type="Proteomes" id="UP000824540">
    <property type="component" value="Unassembled WGS sequence"/>
</dbReference>
<keyword evidence="6" id="KW-1185">Reference proteome</keyword>
<gene>
    <name evidence="5" type="ORF">JZ751_012675</name>
</gene>
<dbReference type="EMBL" id="JAFBMS010000201">
    <property type="protein sequence ID" value="KAG9333415.1"/>
    <property type="molecule type" value="Genomic_DNA"/>
</dbReference>
<name>A0A8T2MZ40_9TELE</name>